<reference evidence="2 3" key="1">
    <citation type="submission" date="2024-06" db="EMBL/GenBank/DDBJ databases">
        <title>Novosphingobium rhizovicinus M1R2S20.</title>
        <authorList>
            <person name="Sun J.-Q."/>
        </authorList>
    </citation>
    <scope>NUCLEOTIDE SEQUENCE [LARGE SCALE GENOMIC DNA]</scope>
    <source>
        <strain evidence="2 3">M1R2S20</strain>
    </source>
</reference>
<comment type="caution">
    <text evidence="2">The sequence shown here is derived from an EMBL/GenBank/DDBJ whole genome shotgun (WGS) entry which is preliminary data.</text>
</comment>
<sequence length="199" mass="21986">MARCYSACVRNRYPPCTLPSVWLISDERIDERLESALSRLPRGSGFIFRHYHLSASERRARFRSLRSALRKGRHLSVLADTPAAARRWGAAGAYGRARKLSAGPALLRLVTAHSLREIGEANRIRADAVLLSPVHPTRTHPGAPSLGPVRYRLLAARSRVPVIALGGMNASRARALGARHWAAIESLAQPRKRPFPIHS</sequence>
<dbReference type="SUPFAM" id="SSF51391">
    <property type="entry name" value="Thiamin phosphate synthase"/>
    <property type="match status" value="1"/>
</dbReference>
<evidence type="ECO:0000259" key="1">
    <source>
        <dbReference type="Pfam" id="PF02581"/>
    </source>
</evidence>
<dbReference type="Gene3D" id="3.20.20.70">
    <property type="entry name" value="Aldolase class I"/>
    <property type="match status" value="1"/>
</dbReference>
<evidence type="ECO:0000313" key="3">
    <source>
        <dbReference type="Proteomes" id="UP001556118"/>
    </source>
</evidence>
<proteinExistence type="predicted"/>
<organism evidence="2 3">
    <name type="scientific">Novosphingobium rhizovicinum</name>
    <dbReference type="NCBI Taxonomy" id="3228928"/>
    <lineage>
        <taxon>Bacteria</taxon>
        <taxon>Pseudomonadati</taxon>
        <taxon>Pseudomonadota</taxon>
        <taxon>Alphaproteobacteria</taxon>
        <taxon>Sphingomonadales</taxon>
        <taxon>Sphingomonadaceae</taxon>
        <taxon>Novosphingobium</taxon>
    </lineage>
</organism>
<dbReference type="Proteomes" id="UP001556118">
    <property type="component" value="Unassembled WGS sequence"/>
</dbReference>
<protein>
    <submittedName>
        <fullName evidence="2">Thiamine phosphate synthase</fullName>
    </submittedName>
</protein>
<feature type="domain" description="Thiamine phosphate synthase/TenI" evidence="1">
    <location>
        <begin position="23"/>
        <end position="184"/>
    </location>
</feature>
<dbReference type="RefSeq" id="WP_367772251.1">
    <property type="nucleotide sequence ID" value="NZ_JBFNXR010000022.1"/>
</dbReference>
<dbReference type="Pfam" id="PF02581">
    <property type="entry name" value="TMP-TENI"/>
    <property type="match status" value="1"/>
</dbReference>
<accession>A0ABV3RB99</accession>
<dbReference type="EMBL" id="JBFNXR010000022">
    <property type="protein sequence ID" value="MEW9855102.1"/>
    <property type="molecule type" value="Genomic_DNA"/>
</dbReference>
<gene>
    <name evidence="2" type="ORF">ABUH87_07895</name>
</gene>
<evidence type="ECO:0000313" key="2">
    <source>
        <dbReference type="EMBL" id="MEW9855102.1"/>
    </source>
</evidence>
<dbReference type="CDD" id="cd00564">
    <property type="entry name" value="TMP_TenI"/>
    <property type="match status" value="1"/>
</dbReference>
<dbReference type="InterPro" id="IPR013785">
    <property type="entry name" value="Aldolase_TIM"/>
</dbReference>
<name>A0ABV3RB99_9SPHN</name>
<dbReference type="InterPro" id="IPR036206">
    <property type="entry name" value="ThiamineP_synth_sf"/>
</dbReference>
<keyword evidence="3" id="KW-1185">Reference proteome</keyword>
<dbReference type="InterPro" id="IPR022998">
    <property type="entry name" value="ThiamineP_synth_TenI"/>
</dbReference>